<dbReference type="PANTHER" id="PTHR23406">
    <property type="entry name" value="MALIC ENZYME-RELATED"/>
    <property type="match status" value="1"/>
</dbReference>
<sequence>MCYSGHNLLREPRCNKGLAFTEKERDAHYLRGLLPPAVLTQELQEKKMMHNLRKYEVPWKRFAGLKDTLFSRYTAELFCAEICIRTIYPKVFPQFRG</sequence>
<dbReference type="Proteomes" id="UP000238479">
    <property type="component" value="Chromosome 3"/>
</dbReference>
<dbReference type="InterPro" id="IPR046346">
    <property type="entry name" value="Aminoacid_DH-like_N_sf"/>
</dbReference>
<organism evidence="1 2">
    <name type="scientific">Rosa chinensis</name>
    <name type="common">China rose</name>
    <dbReference type="NCBI Taxonomy" id="74649"/>
    <lineage>
        <taxon>Eukaryota</taxon>
        <taxon>Viridiplantae</taxon>
        <taxon>Streptophyta</taxon>
        <taxon>Embryophyta</taxon>
        <taxon>Tracheophyta</taxon>
        <taxon>Spermatophyta</taxon>
        <taxon>Magnoliopsida</taxon>
        <taxon>eudicotyledons</taxon>
        <taxon>Gunneridae</taxon>
        <taxon>Pentapetalae</taxon>
        <taxon>rosids</taxon>
        <taxon>fabids</taxon>
        <taxon>Rosales</taxon>
        <taxon>Rosaceae</taxon>
        <taxon>Rosoideae</taxon>
        <taxon>Rosoideae incertae sedis</taxon>
        <taxon>Rosa</taxon>
    </lineage>
</organism>
<keyword evidence="2" id="KW-1185">Reference proteome</keyword>
<dbReference type="SUPFAM" id="SSF53223">
    <property type="entry name" value="Aminoacid dehydrogenase-like, N-terminal domain"/>
    <property type="match status" value="1"/>
</dbReference>
<proteinExistence type="predicted"/>
<dbReference type="EC" id="1.1.1.40" evidence="1"/>
<dbReference type="EMBL" id="PDCK01000041">
    <property type="protein sequence ID" value="PRQ41812.1"/>
    <property type="molecule type" value="Genomic_DNA"/>
</dbReference>
<name>A0A2P6R5W8_ROSCH</name>
<protein>
    <submittedName>
        <fullName evidence="1">Putative malate dehydrogenase (Oxaloacetate-decarboxylating) (NADP(+))</fullName>
        <ecNumber evidence="1">1.1.1.40</ecNumber>
    </submittedName>
</protein>
<comment type="caution">
    <text evidence="1">The sequence shown here is derived from an EMBL/GenBank/DDBJ whole genome shotgun (WGS) entry which is preliminary data.</text>
</comment>
<evidence type="ECO:0000313" key="2">
    <source>
        <dbReference type="Proteomes" id="UP000238479"/>
    </source>
</evidence>
<dbReference type="GO" id="GO:0006108">
    <property type="term" value="P:malate metabolic process"/>
    <property type="evidence" value="ECO:0007669"/>
    <property type="project" value="TreeGrafter"/>
</dbReference>
<dbReference type="Gramene" id="PRQ41812">
    <property type="protein sequence ID" value="PRQ41812"/>
    <property type="gene ID" value="RchiOBHm_Chr3g0450811"/>
</dbReference>
<gene>
    <name evidence="1" type="ORF">RchiOBHm_Chr3g0450811</name>
</gene>
<dbReference type="GO" id="GO:0004473">
    <property type="term" value="F:malate dehydrogenase (decarboxylating) (NADP+) activity"/>
    <property type="evidence" value="ECO:0007669"/>
    <property type="project" value="UniProtKB-EC"/>
</dbReference>
<dbReference type="STRING" id="74649.A0A2P6R5W8"/>
<reference evidence="1 2" key="1">
    <citation type="journal article" date="2018" name="Nat. Genet.">
        <title>The Rosa genome provides new insights in the design of modern roses.</title>
        <authorList>
            <person name="Bendahmane M."/>
        </authorList>
    </citation>
    <scope>NUCLEOTIDE SEQUENCE [LARGE SCALE GENOMIC DNA]</scope>
    <source>
        <strain evidence="2">cv. Old Blush</strain>
    </source>
</reference>
<accession>A0A2P6R5W8</accession>
<keyword evidence="1" id="KW-0560">Oxidoreductase</keyword>
<evidence type="ECO:0000313" key="1">
    <source>
        <dbReference type="EMBL" id="PRQ41812.1"/>
    </source>
</evidence>
<dbReference type="GO" id="GO:0009507">
    <property type="term" value="C:chloroplast"/>
    <property type="evidence" value="ECO:0007669"/>
    <property type="project" value="TreeGrafter"/>
</dbReference>
<dbReference type="Gene3D" id="1.20.1370.30">
    <property type="match status" value="1"/>
</dbReference>
<dbReference type="AlphaFoldDB" id="A0A2P6R5W8"/>
<dbReference type="PANTHER" id="PTHR23406:SF64">
    <property type="entry name" value="NADP-DEPENDENT MALIC ENZYME 3"/>
    <property type="match status" value="1"/>
</dbReference>